<dbReference type="InterPro" id="IPR015943">
    <property type="entry name" value="WD40/YVTN_repeat-like_dom_sf"/>
</dbReference>
<evidence type="ECO:0000313" key="2">
    <source>
        <dbReference type="EMBL" id="HDQ99373.1"/>
    </source>
</evidence>
<sequence>MDRSFIAALLVLVTALAPASPADSLNCRLAGNWPFGPTMAVACDPARNLVFLGAGGGVYVLNVADPTEPALLSEGIRTAGRVKDMVHTGNRLYSASGGLYIHNTESPGNPVQLGELSSPRDASGLAVAGNRVYVTDTRFGLRVVDVSDPARPEEVGSIQLPGSTLGVALSADANHAFIASDTAGFRVVDVSDPADPVELGYYLAPGSVREVSGRDNLAFLACDDSALVILDISDPASPVVVSRTMIPDTPLGVHADGHLVYVANHRDGFRVFDCTDPAGPELVGHYDTPWQCYDIRVHGSLIYIADWGCGLQVYEGPVGIAEEPESGRLRGLDLYPNPAAGRVAVRLGSAGPGAQALLLYDASGRYRARWTLTGGRGEFDLRALGAGVYYLRTEQHDTAVGARLVIAR</sequence>
<accession>A0A7V0T5N5</accession>
<comment type="caution">
    <text evidence="2">The sequence shown here is derived from an EMBL/GenBank/DDBJ whole genome shotgun (WGS) entry which is preliminary data.</text>
</comment>
<dbReference type="AlphaFoldDB" id="A0A7V0T5N5"/>
<dbReference type="InterPro" id="IPR026444">
    <property type="entry name" value="Secre_tail"/>
</dbReference>
<dbReference type="Proteomes" id="UP000885672">
    <property type="component" value="Unassembled WGS sequence"/>
</dbReference>
<dbReference type="SUPFAM" id="SSF82171">
    <property type="entry name" value="DPP6 N-terminal domain-like"/>
    <property type="match status" value="1"/>
</dbReference>
<name>A0A7V0T5N5_UNCW3</name>
<dbReference type="Pfam" id="PF08309">
    <property type="entry name" value="LVIVD"/>
    <property type="match status" value="5"/>
</dbReference>
<feature type="chain" id="PRO_5031560838" evidence="1">
    <location>
        <begin position="20"/>
        <end position="408"/>
    </location>
</feature>
<dbReference type="EMBL" id="DSBX01000141">
    <property type="protein sequence ID" value="HDQ99373.1"/>
    <property type="molecule type" value="Genomic_DNA"/>
</dbReference>
<keyword evidence="1" id="KW-0732">Signal</keyword>
<dbReference type="InterPro" id="IPR013211">
    <property type="entry name" value="LVIVD"/>
</dbReference>
<evidence type="ECO:0000256" key="1">
    <source>
        <dbReference type="SAM" id="SignalP"/>
    </source>
</evidence>
<reference evidence="2" key="1">
    <citation type="journal article" date="2020" name="mSystems">
        <title>Genome- and Community-Level Interaction Insights into Carbon Utilization and Element Cycling Functions of Hydrothermarchaeota in Hydrothermal Sediment.</title>
        <authorList>
            <person name="Zhou Z."/>
            <person name="Liu Y."/>
            <person name="Xu W."/>
            <person name="Pan J."/>
            <person name="Luo Z.H."/>
            <person name="Li M."/>
        </authorList>
    </citation>
    <scope>NUCLEOTIDE SEQUENCE [LARGE SCALE GENOMIC DNA]</scope>
    <source>
        <strain evidence="2">SpSt-1182</strain>
    </source>
</reference>
<dbReference type="Gene3D" id="2.130.10.10">
    <property type="entry name" value="YVTN repeat-like/Quinoprotein amine dehydrogenase"/>
    <property type="match status" value="1"/>
</dbReference>
<organism evidence="2">
    <name type="scientific">candidate division WOR-3 bacterium</name>
    <dbReference type="NCBI Taxonomy" id="2052148"/>
    <lineage>
        <taxon>Bacteria</taxon>
        <taxon>Bacteria division WOR-3</taxon>
    </lineage>
</organism>
<feature type="signal peptide" evidence="1">
    <location>
        <begin position="1"/>
        <end position="19"/>
    </location>
</feature>
<dbReference type="NCBIfam" id="TIGR04183">
    <property type="entry name" value="Por_Secre_tail"/>
    <property type="match status" value="1"/>
</dbReference>
<protein>
    <submittedName>
        <fullName evidence="2">T9SS type A sorting domain-containing protein</fullName>
    </submittedName>
</protein>
<proteinExistence type="predicted"/>
<gene>
    <name evidence="2" type="ORF">ENN51_03695</name>
</gene>